<dbReference type="InterPro" id="IPR051310">
    <property type="entry name" value="MCP_chemotaxis"/>
</dbReference>
<dbReference type="Gene3D" id="1.10.287.950">
    <property type="entry name" value="Methyl-accepting chemotaxis protein"/>
    <property type="match status" value="1"/>
</dbReference>
<proteinExistence type="inferred from homology"/>
<keyword evidence="4" id="KW-0812">Transmembrane</keyword>
<dbReference type="AlphaFoldDB" id="W9HCB2"/>
<feature type="domain" description="HAMP" evidence="6">
    <location>
        <begin position="299"/>
        <end position="352"/>
    </location>
</feature>
<evidence type="ECO:0000256" key="3">
    <source>
        <dbReference type="PROSITE-ProRule" id="PRU00284"/>
    </source>
</evidence>
<dbReference type="STRING" id="1385369.N825_19245"/>
<evidence type="ECO:0000259" key="6">
    <source>
        <dbReference type="PROSITE" id="PS50885"/>
    </source>
</evidence>
<reference evidence="7 8" key="1">
    <citation type="submission" date="2013-08" db="EMBL/GenBank/DDBJ databases">
        <title>The genome sequence of Skermanella stibiiresistens.</title>
        <authorList>
            <person name="Zhu W."/>
            <person name="Wang G."/>
        </authorList>
    </citation>
    <scope>NUCLEOTIDE SEQUENCE [LARGE SCALE GENOMIC DNA]</scope>
    <source>
        <strain evidence="7 8">SB22</strain>
    </source>
</reference>
<evidence type="ECO:0000256" key="1">
    <source>
        <dbReference type="ARBA" id="ARBA00022500"/>
    </source>
</evidence>
<dbReference type="GO" id="GO:0005886">
    <property type="term" value="C:plasma membrane"/>
    <property type="evidence" value="ECO:0007669"/>
    <property type="project" value="TreeGrafter"/>
</dbReference>
<dbReference type="Gene3D" id="6.10.340.10">
    <property type="match status" value="1"/>
</dbReference>
<dbReference type="PROSITE" id="PS50111">
    <property type="entry name" value="CHEMOTAXIS_TRANSDUC_2"/>
    <property type="match status" value="1"/>
</dbReference>
<dbReference type="InterPro" id="IPR004089">
    <property type="entry name" value="MCPsignal_dom"/>
</dbReference>
<dbReference type="SMART" id="SM00304">
    <property type="entry name" value="HAMP"/>
    <property type="match status" value="1"/>
</dbReference>
<dbReference type="SUPFAM" id="SSF58104">
    <property type="entry name" value="Methyl-accepting chemotaxis protein (MCP) signaling domain"/>
    <property type="match status" value="1"/>
</dbReference>
<dbReference type="EMBL" id="AVFL01000002">
    <property type="protein sequence ID" value="EWY42337.1"/>
    <property type="molecule type" value="Genomic_DNA"/>
</dbReference>
<keyword evidence="1" id="KW-0145">Chemotaxis</keyword>
<dbReference type="Pfam" id="PF00672">
    <property type="entry name" value="HAMP"/>
    <property type="match status" value="1"/>
</dbReference>
<evidence type="ECO:0000313" key="7">
    <source>
        <dbReference type="EMBL" id="EWY42337.1"/>
    </source>
</evidence>
<dbReference type="Proteomes" id="UP000019486">
    <property type="component" value="Unassembled WGS sequence"/>
</dbReference>
<dbReference type="RefSeq" id="WP_037447125.1">
    <property type="nucleotide sequence ID" value="NZ_AVFL01000002.1"/>
</dbReference>
<protein>
    <recommendedName>
        <fullName evidence="9">Methyl-accepting chemotaxis protein</fullName>
    </recommendedName>
</protein>
<dbReference type="PANTHER" id="PTHR43531">
    <property type="entry name" value="PROTEIN ICFG"/>
    <property type="match status" value="1"/>
</dbReference>
<keyword evidence="4" id="KW-1133">Transmembrane helix</keyword>
<evidence type="ECO:0008006" key="9">
    <source>
        <dbReference type="Google" id="ProtNLM"/>
    </source>
</evidence>
<organism evidence="7 8">
    <name type="scientific">Skermanella stibiiresistens SB22</name>
    <dbReference type="NCBI Taxonomy" id="1385369"/>
    <lineage>
        <taxon>Bacteria</taxon>
        <taxon>Pseudomonadati</taxon>
        <taxon>Pseudomonadota</taxon>
        <taxon>Alphaproteobacteria</taxon>
        <taxon>Rhodospirillales</taxon>
        <taxon>Azospirillaceae</taxon>
        <taxon>Skermanella</taxon>
    </lineage>
</organism>
<keyword evidence="8" id="KW-1185">Reference proteome</keyword>
<dbReference type="GO" id="GO:0007165">
    <property type="term" value="P:signal transduction"/>
    <property type="evidence" value="ECO:0007669"/>
    <property type="project" value="UniProtKB-KW"/>
</dbReference>
<evidence type="ECO:0000256" key="4">
    <source>
        <dbReference type="SAM" id="Phobius"/>
    </source>
</evidence>
<dbReference type="InterPro" id="IPR003660">
    <property type="entry name" value="HAMP_dom"/>
</dbReference>
<dbReference type="PROSITE" id="PS50885">
    <property type="entry name" value="HAMP"/>
    <property type="match status" value="1"/>
</dbReference>
<evidence type="ECO:0000256" key="2">
    <source>
        <dbReference type="ARBA" id="ARBA00029447"/>
    </source>
</evidence>
<name>W9HCB2_9PROT</name>
<feature type="domain" description="Methyl-accepting transducer" evidence="5">
    <location>
        <begin position="360"/>
        <end position="589"/>
    </location>
</feature>
<comment type="caution">
    <text evidence="7">The sequence shown here is derived from an EMBL/GenBank/DDBJ whole genome shotgun (WGS) entry which is preliminary data.</text>
</comment>
<feature type="transmembrane region" description="Helical" evidence="4">
    <location>
        <begin position="275"/>
        <end position="297"/>
    </location>
</feature>
<sequence>MLHRLSIATRLGVAACLFLAPVGYGLWIQGEAKSAAIATAHREAAGAAYLRGVDAVHSSLSRSVVLRRPVDGGGLAQALIDLRASHGSVLETEALSLDAEELIRNKDRTPTKTAARKALKKLARQIANRSAIVLDEEIASYYLGDVFTQGLPDLRDQVTELRRLAEETAKNADDAKRFDGALLSGRIEAVLTSIEDAIGIATSPQGDPTIKPSLDETFQPFEFMMGHAVAMMETGGGDPAMIGAIFDAIDRLSQAVNAHFVELVEARAERLRGEWVRISVMGGGLSLLAFLAVVTLVRRGVIGPLRRMTAALVRLADGDISVEVPASRYDDEIGALAAAMRRFKETLEQSRALSSTVVRSTMQVSVATGQAAAAVAQVSDGAHGQMASVDRLRRSFLETREAMRAVAEVTRTGQDRSRDSAERLEAGLADVAAMAAAVSEIVEMSSEINRVTVSIGKLAAHSNILSLNASIEASRAGEHGRGFSVVATAVGTLAQQTLGLAREIADLAQRSHDRIGRGLEVAEAVGLRMRQVSATIAETDTLARTIVDQVARQRQSVDGIETALLELSEISHANASAAEQITATMRALASMADDTRLRAEQVTRSGAAENAA</sequence>
<keyword evidence="4" id="KW-0472">Membrane</keyword>
<dbReference type="GO" id="GO:0004888">
    <property type="term" value="F:transmembrane signaling receptor activity"/>
    <property type="evidence" value="ECO:0007669"/>
    <property type="project" value="TreeGrafter"/>
</dbReference>
<dbReference type="Pfam" id="PF00015">
    <property type="entry name" value="MCPsignal"/>
    <property type="match status" value="1"/>
</dbReference>
<evidence type="ECO:0000313" key="8">
    <source>
        <dbReference type="Proteomes" id="UP000019486"/>
    </source>
</evidence>
<dbReference type="OrthoDB" id="354287at2"/>
<dbReference type="PANTHER" id="PTHR43531:SF11">
    <property type="entry name" value="METHYL-ACCEPTING CHEMOTAXIS PROTEIN 3"/>
    <property type="match status" value="1"/>
</dbReference>
<dbReference type="PATRIC" id="fig|1385369.3.peg.775"/>
<dbReference type="SMART" id="SM00283">
    <property type="entry name" value="MA"/>
    <property type="match status" value="1"/>
</dbReference>
<gene>
    <name evidence="7" type="ORF">N825_19245</name>
</gene>
<comment type="similarity">
    <text evidence="2">Belongs to the methyl-accepting chemotaxis (MCP) protein family.</text>
</comment>
<dbReference type="GO" id="GO:0006935">
    <property type="term" value="P:chemotaxis"/>
    <property type="evidence" value="ECO:0007669"/>
    <property type="project" value="UniProtKB-KW"/>
</dbReference>
<dbReference type="CDD" id="cd06225">
    <property type="entry name" value="HAMP"/>
    <property type="match status" value="1"/>
</dbReference>
<keyword evidence="3" id="KW-0807">Transducer</keyword>
<accession>W9HCB2</accession>
<evidence type="ECO:0000259" key="5">
    <source>
        <dbReference type="PROSITE" id="PS50111"/>
    </source>
</evidence>